<feature type="compositionally biased region" description="Basic and acidic residues" evidence="6">
    <location>
        <begin position="131"/>
        <end position="142"/>
    </location>
</feature>
<comment type="caution">
    <text evidence="10">The sequence shown here is derived from an EMBL/GenBank/DDBJ whole genome shotgun (WGS) entry which is preliminary data.</text>
</comment>
<dbReference type="NCBIfam" id="TIGR01557">
    <property type="entry name" value="myb_SHAQKYF"/>
    <property type="match status" value="1"/>
</dbReference>
<dbReference type="Proteomes" id="UP001279734">
    <property type="component" value="Unassembled WGS sequence"/>
</dbReference>
<evidence type="ECO:0000256" key="5">
    <source>
        <dbReference type="ARBA" id="ARBA00023242"/>
    </source>
</evidence>
<evidence type="ECO:0000256" key="1">
    <source>
        <dbReference type="ARBA" id="ARBA00004123"/>
    </source>
</evidence>
<evidence type="ECO:0000259" key="9">
    <source>
        <dbReference type="PROSITE" id="PS51294"/>
    </source>
</evidence>
<evidence type="ECO:0000259" key="7">
    <source>
        <dbReference type="PROSITE" id="PS50090"/>
    </source>
</evidence>
<dbReference type="InterPro" id="IPR006447">
    <property type="entry name" value="Myb_dom_plants"/>
</dbReference>
<dbReference type="AlphaFoldDB" id="A0AAD3SAY2"/>
<dbReference type="SMART" id="SM00717">
    <property type="entry name" value="SANT"/>
    <property type="match status" value="1"/>
</dbReference>
<gene>
    <name evidence="10" type="ORF">Nepgr_009673</name>
</gene>
<evidence type="ECO:0000313" key="10">
    <source>
        <dbReference type="EMBL" id="GMH07833.1"/>
    </source>
</evidence>
<dbReference type="GO" id="GO:0010468">
    <property type="term" value="P:regulation of gene expression"/>
    <property type="evidence" value="ECO:0007669"/>
    <property type="project" value="UniProtKB-ARBA"/>
</dbReference>
<dbReference type="InterPro" id="IPR001005">
    <property type="entry name" value="SANT/Myb"/>
</dbReference>
<evidence type="ECO:0000259" key="8">
    <source>
        <dbReference type="PROSITE" id="PS51293"/>
    </source>
</evidence>
<keyword evidence="11" id="KW-1185">Reference proteome</keyword>
<evidence type="ECO:0000256" key="3">
    <source>
        <dbReference type="ARBA" id="ARBA00023125"/>
    </source>
</evidence>
<dbReference type="FunFam" id="1.10.10.60:FF:000023">
    <property type="entry name" value="protein REVEILLE 6 isoform X1"/>
    <property type="match status" value="1"/>
</dbReference>
<keyword evidence="2" id="KW-0805">Transcription regulation</keyword>
<organism evidence="10 11">
    <name type="scientific">Nepenthes gracilis</name>
    <name type="common">Slender pitcher plant</name>
    <dbReference type="NCBI Taxonomy" id="150966"/>
    <lineage>
        <taxon>Eukaryota</taxon>
        <taxon>Viridiplantae</taxon>
        <taxon>Streptophyta</taxon>
        <taxon>Embryophyta</taxon>
        <taxon>Tracheophyta</taxon>
        <taxon>Spermatophyta</taxon>
        <taxon>Magnoliopsida</taxon>
        <taxon>eudicotyledons</taxon>
        <taxon>Gunneridae</taxon>
        <taxon>Pentapetalae</taxon>
        <taxon>Caryophyllales</taxon>
        <taxon>Nepenthaceae</taxon>
        <taxon>Nepenthes</taxon>
    </lineage>
</organism>
<feature type="domain" description="SANT" evidence="8">
    <location>
        <begin position="45"/>
        <end position="96"/>
    </location>
</feature>
<dbReference type="EMBL" id="BSYO01000007">
    <property type="protein sequence ID" value="GMH07833.1"/>
    <property type="molecule type" value="Genomic_DNA"/>
</dbReference>
<evidence type="ECO:0000313" key="11">
    <source>
        <dbReference type="Proteomes" id="UP001279734"/>
    </source>
</evidence>
<evidence type="ECO:0000256" key="6">
    <source>
        <dbReference type="SAM" id="MobiDB-lite"/>
    </source>
</evidence>
<evidence type="ECO:0000256" key="2">
    <source>
        <dbReference type="ARBA" id="ARBA00023015"/>
    </source>
</evidence>
<dbReference type="PROSITE" id="PS50090">
    <property type="entry name" value="MYB_LIKE"/>
    <property type="match status" value="1"/>
</dbReference>
<dbReference type="Gene3D" id="1.10.10.60">
    <property type="entry name" value="Homeodomain-like"/>
    <property type="match status" value="1"/>
</dbReference>
<keyword evidence="4" id="KW-0804">Transcription</keyword>
<feature type="domain" description="Myb-like" evidence="7">
    <location>
        <begin position="42"/>
        <end position="92"/>
    </location>
</feature>
<dbReference type="PANTHER" id="PTHR12802">
    <property type="entry name" value="SWI/SNF COMPLEX-RELATED"/>
    <property type="match status" value="1"/>
</dbReference>
<dbReference type="Pfam" id="PF00249">
    <property type="entry name" value="Myb_DNA-binding"/>
    <property type="match status" value="1"/>
</dbReference>
<dbReference type="SUPFAM" id="SSF46689">
    <property type="entry name" value="Homeodomain-like"/>
    <property type="match status" value="1"/>
</dbReference>
<accession>A0AAD3SAY2</accession>
<dbReference type="InterPro" id="IPR009057">
    <property type="entry name" value="Homeodomain-like_sf"/>
</dbReference>
<reference evidence="10" key="1">
    <citation type="submission" date="2023-05" db="EMBL/GenBank/DDBJ databases">
        <title>Nepenthes gracilis genome sequencing.</title>
        <authorList>
            <person name="Fukushima K."/>
        </authorList>
    </citation>
    <scope>NUCLEOTIDE SEQUENCE</scope>
    <source>
        <strain evidence="10">SING2019-196</strain>
    </source>
</reference>
<dbReference type="GO" id="GO:0003677">
    <property type="term" value="F:DNA binding"/>
    <property type="evidence" value="ECO:0007669"/>
    <property type="project" value="UniProtKB-KW"/>
</dbReference>
<proteinExistence type="predicted"/>
<feature type="compositionally biased region" description="Polar residues" evidence="6">
    <location>
        <begin position="10"/>
        <end position="19"/>
    </location>
</feature>
<name>A0AAD3SAY2_NEPGR</name>
<feature type="domain" description="HTH myb-type" evidence="9">
    <location>
        <begin position="42"/>
        <end position="96"/>
    </location>
</feature>
<feature type="region of interest" description="Disordered" evidence="6">
    <location>
        <begin position="94"/>
        <end position="165"/>
    </location>
</feature>
<feature type="compositionally biased region" description="Basic residues" evidence="6">
    <location>
        <begin position="114"/>
        <end position="124"/>
    </location>
</feature>
<protein>
    <submittedName>
        <fullName evidence="10">Uncharacterized protein</fullName>
    </submittedName>
</protein>
<feature type="region of interest" description="Disordered" evidence="6">
    <location>
        <begin position="1"/>
        <end position="32"/>
    </location>
</feature>
<dbReference type="InterPro" id="IPR017884">
    <property type="entry name" value="SANT_dom"/>
</dbReference>
<keyword evidence="5" id="KW-0539">Nucleus</keyword>
<dbReference type="PROSITE" id="PS51293">
    <property type="entry name" value="SANT"/>
    <property type="match status" value="1"/>
</dbReference>
<sequence length="432" mass="47750">MAIQDWANDPHSNTQNATSLDAAAGQSIVGETHVPKIRKPYTVTKQRERWTEEEHKKFLEAVKLYGRAWRKIEDHVSTKTAVQIRSHAQKFFSKVARESDNTSSIKPVEIPPPRPKRKPIHPYPRKLALPSKKETLLQERAARSASPNGLDSEHENQSPTSVLSEAVSEVLGSADLNMPSGSLSPDSSSNIVNYVDCSPDVEENLSQTTPDELVSVKLELFPKVDAFVKEGSVEAIPRSLKLFGKTVVVADSIKPSSPSISIIKSPSSAISAELVQLYEESQSLFNKGNIENSWHQLPWRALPAVYHLNPHTITVEASSPAAFPRWNSLYRVIPSPNLLLNDLHSASVSFGLTPGEVGNGDKNSGVDTQYYHCCPNKDLGPVSQHESNENRGMLKKRASPEECAKGFMPYKRCLSEKSTRSSHINSDSHFCL</sequence>
<dbReference type="GO" id="GO:0005634">
    <property type="term" value="C:nucleus"/>
    <property type="evidence" value="ECO:0007669"/>
    <property type="project" value="UniProtKB-SubCell"/>
</dbReference>
<keyword evidence="3" id="KW-0238">DNA-binding</keyword>
<dbReference type="PANTHER" id="PTHR12802:SF155">
    <property type="entry name" value="DEUBIQUITINASE MYSM1"/>
    <property type="match status" value="1"/>
</dbReference>
<comment type="subcellular location">
    <subcellularLocation>
        <location evidence="1">Nucleus</location>
    </subcellularLocation>
</comment>
<dbReference type="CDD" id="cd00167">
    <property type="entry name" value="SANT"/>
    <property type="match status" value="1"/>
</dbReference>
<dbReference type="InterPro" id="IPR017930">
    <property type="entry name" value="Myb_dom"/>
</dbReference>
<evidence type="ECO:0000256" key="4">
    <source>
        <dbReference type="ARBA" id="ARBA00023163"/>
    </source>
</evidence>
<dbReference type="PROSITE" id="PS51294">
    <property type="entry name" value="HTH_MYB"/>
    <property type="match status" value="1"/>
</dbReference>